<dbReference type="Gene3D" id="3.40.50.2300">
    <property type="match status" value="1"/>
</dbReference>
<keyword evidence="5" id="KW-1185">Reference proteome</keyword>
<dbReference type="PANTHER" id="PTHR43156:SF14">
    <property type="entry name" value="PHOSPHOSERINE PHOSPHATASE RSBP"/>
    <property type="match status" value="1"/>
</dbReference>
<evidence type="ECO:0000256" key="2">
    <source>
        <dbReference type="PROSITE-ProRule" id="PRU00169"/>
    </source>
</evidence>
<dbReference type="InterPro" id="IPR001932">
    <property type="entry name" value="PPM-type_phosphatase-like_dom"/>
</dbReference>
<reference evidence="5" key="2">
    <citation type="journal article" date="2022" name="Front. Microbiol.">
        <title>Comparative Genomic Analysis Revealed Distinct Molecular Components and Organization of CO2-Concentrating Mechanism in Thermophilic Cyanobacteria.</title>
        <authorList>
            <person name="Tang J."/>
            <person name="Zhou H."/>
            <person name="Yao D."/>
            <person name="Riaz S."/>
            <person name="You D."/>
            <person name="Klepacz-Smolka A."/>
            <person name="Daroch M."/>
        </authorList>
    </citation>
    <scope>NUCLEOTIDE SEQUENCE [LARGE SCALE GENOMIC DNA]</scope>
    <source>
        <strain evidence="5">PCC 6715</strain>
    </source>
</reference>
<dbReference type="CDD" id="cd17574">
    <property type="entry name" value="REC_OmpR"/>
    <property type="match status" value="1"/>
</dbReference>
<dbReference type="GO" id="GO:0016791">
    <property type="term" value="F:phosphatase activity"/>
    <property type="evidence" value="ECO:0007669"/>
    <property type="project" value="TreeGrafter"/>
</dbReference>
<dbReference type="PANTHER" id="PTHR43156">
    <property type="entry name" value="STAGE II SPORULATION PROTEIN E-RELATED"/>
    <property type="match status" value="1"/>
</dbReference>
<reference evidence="4 5" key="1">
    <citation type="submission" date="2016-11" db="EMBL/GenBank/DDBJ databases">
        <title>Complete genome sequence of thermophilic cyanobacteria strain Synechococcus sp. PCC6715.</title>
        <authorList>
            <person name="Tang J."/>
            <person name="Daroch M."/>
            <person name="Liang Y."/>
            <person name="Jiang D."/>
            <person name="Shah M."/>
        </authorList>
    </citation>
    <scope>NUCLEOTIDE SEQUENCE [LARGE SCALE GENOMIC DNA]</scope>
    <source>
        <strain evidence="4 5">PCC 6715</strain>
    </source>
</reference>
<dbReference type="Gene3D" id="3.60.40.10">
    <property type="entry name" value="PPM-type phosphatase domain"/>
    <property type="match status" value="1"/>
</dbReference>
<dbReference type="AlphaFoldDB" id="A0A2D2PYT9"/>
<dbReference type="GO" id="GO:0000160">
    <property type="term" value="P:phosphorelay signal transduction system"/>
    <property type="evidence" value="ECO:0007669"/>
    <property type="project" value="InterPro"/>
</dbReference>
<dbReference type="SUPFAM" id="SSF52172">
    <property type="entry name" value="CheY-like"/>
    <property type="match status" value="1"/>
</dbReference>
<dbReference type="EMBL" id="CP018092">
    <property type="protein sequence ID" value="ATS17414.1"/>
    <property type="molecule type" value="Genomic_DNA"/>
</dbReference>
<dbReference type="Pfam" id="PF00072">
    <property type="entry name" value="Response_reg"/>
    <property type="match status" value="1"/>
</dbReference>
<feature type="domain" description="Response regulatory" evidence="3">
    <location>
        <begin position="14"/>
        <end position="130"/>
    </location>
</feature>
<dbReference type="InterPro" id="IPR001789">
    <property type="entry name" value="Sig_transdc_resp-reg_receiver"/>
</dbReference>
<keyword evidence="1" id="KW-0378">Hydrolase</keyword>
<dbReference type="Pfam" id="PF07228">
    <property type="entry name" value="SpoIIE"/>
    <property type="match status" value="1"/>
</dbReference>
<dbReference type="PROSITE" id="PS50110">
    <property type="entry name" value="RESPONSE_REGULATORY"/>
    <property type="match status" value="1"/>
</dbReference>
<dbReference type="SMART" id="SM00448">
    <property type="entry name" value="REC"/>
    <property type="match status" value="1"/>
</dbReference>
<feature type="modified residue" description="4-aspartylphosphate" evidence="2">
    <location>
        <position position="63"/>
    </location>
</feature>
<dbReference type="KEGG" id="slw:BRW62_00145"/>
<name>A0A2D2PYT9_PARLV</name>
<evidence type="ECO:0000313" key="4">
    <source>
        <dbReference type="EMBL" id="ATS17414.1"/>
    </source>
</evidence>
<proteinExistence type="predicted"/>
<dbReference type="InterPro" id="IPR052016">
    <property type="entry name" value="Bact_Sigma-Reg"/>
</dbReference>
<dbReference type="InterPro" id="IPR036457">
    <property type="entry name" value="PPM-type-like_dom_sf"/>
</dbReference>
<evidence type="ECO:0000313" key="5">
    <source>
        <dbReference type="Proteomes" id="UP000231057"/>
    </source>
</evidence>
<accession>A0A2D2PYT9</accession>
<dbReference type="RefSeq" id="WP_099797558.1">
    <property type="nucleotide sequence ID" value="NZ_CP018092.1"/>
</dbReference>
<dbReference type="SMART" id="SM00331">
    <property type="entry name" value="PP2C_SIG"/>
    <property type="match status" value="1"/>
</dbReference>
<evidence type="ECO:0000259" key="3">
    <source>
        <dbReference type="PROSITE" id="PS50110"/>
    </source>
</evidence>
<dbReference type="OrthoDB" id="9763484at2"/>
<organism evidence="4 5">
    <name type="scientific">Parathermosynechococcus lividus PCC 6715</name>
    <dbReference type="NCBI Taxonomy" id="1917166"/>
    <lineage>
        <taxon>Bacteria</taxon>
        <taxon>Bacillati</taxon>
        <taxon>Cyanobacteriota</taxon>
        <taxon>Cyanophyceae</taxon>
        <taxon>Acaryochloridales</taxon>
        <taxon>Thermosynechococcaceae</taxon>
        <taxon>Parathermosynechococcus</taxon>
    </lineage>
</organism>
<gene>
    <name evidence="4" type="ORF">BRW62_00145</name>
</gene>
<protein>
    <submittedName>
        <fullName evidence="4">Regulator</fullName>
    </submittedName>
</protein>
<evidence type="ECO:0000256" key="1">
    <source>
        <dbReference type="ARBA" id="ARBA00022801"/>
    </source>
</evidence>
<keyword evidence="2" id="KW-0597">Phosphoprotein</keyword>
<sequence>MRGTPPTPAQQPYTILVIDDDPTTRLLLRKTLKDLGYSVAVASHGAEGLAIATTAKPALIICDWMMPGLDGLEVCRQIKQNPDLSRIFFVLLTAKGELEDRIQGLDAGADEFLAKPIDPNELRARIQAGLRLYQLNQDLLKQTQLLEAELHEAAAYVRSLLPAPQDTPLKINYYFLPSSQLGGDCFDFFWVGDRYLVLYILDVSGHGLGAALPSVSVLNLLRNATSRHAGATIDYQHPAKVLEALNNGFQMSDQHDKYFTIWYGVYDCQTRILTYASGGHPPALLVSLGDDTCSVQQLKTAGIPIGMFENMSFNEDSLQVPEHAVLYLFSDGIYEFETPSSTVWGLEAFADLLHHAHQQNGVPSLPALIRQVQQYAAPYAFGSDDVSLVQAQLHGC</sequence>
<dbReference type="Proteomes" id="UP000231057">
    <property type="component" value="Chromosome"/>
</dbReference>
<dbReference type="InterPro" id="IPR011006">
    <property type="entry name" value="CheY-like_superfamily"/>
</dbReference>